<keyword evidence="10 11" id="KW-0694">RNA-binding</keyword>
<comment type="caution">
    <text evidence="14">The sequence shown here is derived from an EMBL/GenBank/DDBJ whole genome shotgun (WGS) entry which is preliminary data.</text>
</comment>
<evidence type="ECO:0000256" key="8">
    <source>
        <dbReference type="ARBA" id="ARBA00022840"/>
    </source>
</evidence>
<protein>
    <submittedName>
        <fullName evidence="14">HD domain-containing protein</fullName>
    </submittedName>
</protein>
<evidence type="ECO:0000256" key="11">
    <source>
        <dbReference type="RuleBase" id="RU003953"/>
    </source>
</evidence>
<keyword evidence="3" id="KW-0819">tRNA processing</keyword>
<evidence type="ECO:0000259" key="12">
    <source>
        <dbReference type="Pfam" id="PF01743"/>
    </source>
</evidence>
<evidence type="ECO:0000256" key="1">
    <source>
        <dbReference type="ARBA" id="ARBA00001946"/>
    </source>
</evidence>
<evidence type="ECO:0000313" key="15">
    <source>
        <dbReference type="Proteomes" id="UP000290218"/>
    </source>
</evidence>
<evidence type="ECO:0000256" key="5">
    <source>
        <dbReference type="ARBA" id="ARBA00022723"/>
    </source>
</evidence>
<keyword evidence="6" id="KW-0547">Nucleotide-binding</keyword>
<dbReference type="SUPFAM" id="SSF81301">
    <property type="entry name" value="Nucleotidyltransferase"/>
    <property type="match status" value="1"/>
</dbReference>
<dbReference type="GO" id="GO:0046872">
    <property type="term" value="F:metal ion binding"/>
    <property type="evidence" value="ECO:0007669"/>
    <property type="project" value="UniProtKB-KW"/>
</dbReference>
<dbReference type="PANTHER" id="PTHR47545:SF1">
    <property type="entry name" value="MULTIFUNCTIONAL CCA PROTEIN"/>
    <property type="match status" value="1"/>
</dbReference>
<dbReference type="PANTHER" id="PTHR47545">
    <property type="entry name" value="MULTIFUNCTIONAL CCA PROTEIN"/>
    <property type="match status" value="1"/>
</dbReference>
<dbReference type="Pfam" id="PF12627">
    <property type="entry name" value="PolyA_pol_RNAbd"/>
    <property type="match status" value="1"/>
</dbReference>
<keyword evidence="2 11" id="KW-0808">Transferase</keyword>
<keyword evidence="7" id="KW-0692">RNA repair</keyword>
<dbReference type="CDD" id="cd05398">
    <property type="entry name" value="NT_ClassII-CCAase"/>
    <property type="match status" value="1"/>
</dbReference>
<evidence type="ECO:0000256" key="7">
    <source>
        <dbReference type="ARBA" id="ARBA00022800"/>
    </source>
</evidence>
<feature type="domain" description="tRNA nucleotidyltransferase/poly(A) polymerase RNA and SrmB- binding" evidence="13">
    <location>
        <begin position="173"/>
        <end position="233"/>
    </location>
</feature>
<keyword evidence="4" id="KW-0548">Nucleotidyltransferase</keyword>
<keyword evidence="8" id="KW-0067">ATP-binding</keyword>
<dbReference type="InterPro" id="IPR032828">
    <property type="entry name" value="PolyA_RNA-bd"/>
</dbReference>
<evidence type="ECO:0000256" key="10">
    <source>
        <dbReference type="ARBA" id="ARBA00022884"/>
    </source>
</evidence>
<dbReference type="GO" id="GO:0016779">
    <property type="term" value="F:nucleotidyltransferase activity"/>
    <property type="evidence" value="ECO:0007669"/>
    <property type="project" value="UniProtKB-KW"/>
</dbReference>
<keyword evidence="9" id="KW-0460">Magnesium</keyword>
<evidence type="ECO:0000259" key="13">
    <source>
        <dbReference type="Pfam" id="PF12627"/>
    </source>
</evidence>
<dbReference type="InterPro" id="IPR002646">
    <property type="entry name" value="PolA_pol_head_dom"/>
</dbReference>
<dbReference type="InterPro" id="IPR050124">
    <property type="entry name" value="tRNA_CCA-adding_enzyme"/>
</dbReference>
<keyword evidence="15" id="KW-1185">Reference proteome</keyword>
<dbReference type="Proteomes" id="UP000290218">
    <property type="component" value="Unassembled WGS sequence"/>
</dbReference>
<accession>A0A4Q1C6W5</accession>
<evidence type="ECO:0000256" key="3">
    <source>
        <dbReference type="ARBA" id="ARBA00022694"/>
    </source>
</evidence>
<dbReference type="OrthoDB" id="9805698at2"/>
<evidence type="ECO:0000256" key="2">
    <source>
        <dbReference type="ARBA" id="ARBA00022679"/>
    </source>
</evidence>
<sequence length="480" mass="52775">MKIPPPLHAALAALRSAGGRPRLVGGCVRDWLLGLEPKDFDIEVYGLDYEALGRALGPFGSTDLVGRSFGVLKVRIGGTEYDFSLPRRESKTGAGHRGFAVSPDSNLTEAEAAARRDFTVNAIAYDPIEGRTLDFHGGADDLKKKVLRHTSAAFTEDPLRVLRAFQFAARFEFTLATETAALCRSISDTYGELALERVWGEWDKWALKSAKPSLGLGVLKQTGWLKHFPEIAALDGLPQEPEWHPEGDVFVHTGHCLDALVKLDSWQQGGPATRRLLSFAVLAHDFGKAVTTKQAERRGKLRWTSPEHEAAGGPLAEAFLQRIGAPHDLIEHVRPLVVNHLLHHDGPSEYRDTTVRRLARKVAPATLDDLMAVMRSDHLGRPPLVSAETEKRLGFLRLGAQKLALEHAAPKPLVLGRHLIGLGCHPGPHFKPALDAAFESQLDGAFYDELSGIEWMRNYLRAHPEAVKTPLPRHAPTRPA</sequence>
<dbReference type="AlphaFoldDB" id="A0A4Q1C6W5"/>
<dbReference type="Pfam" id="PF01743">
    <property type="entry name" value="PolyA_pol"/>
    <property type="match status" value="1"/>
</dbReference>
<reference evidence="14 15" key="1">
    <citation type="submission" date="2019-01" db="EMBL/GenBank/DDBJ databases">
        <title>Lacunisphaera sp. strain TWA-58.</title>
        <authorList>
            <person name="Chen W.-M."/>
        </authorList>
    </citation>
    <scope>NUCLEOTIDE SEQUENCE [LARGE SCALE GENOMIC DNA]</scope>
    <source>
        <strain evidence="14 15">TWA-58</strain>
    </source>
</reference>
<evidence type="ECO:0000313" key="14">
    <source>
        <dbReference type="EMBL" id="RXK54624.1"/>
    </source>
</evidence>
<dbReference type="RefSeq" id="WP_129045988.1">
    <property type="nucleotide sequence ID" value="NZ_SDHX01000001.1"/>
</dbReference>
<evidence type="ECO:0000256" key="4">
    <source>
        <dbReference type="ARBA" id="ARBA00022695"/>
    </source>
</evidence>
<evidence type="ECO:0000256" key="6">
    <source>
        <dbReference type="ARBA" id="ARBA00022741"/>
    </source>
</evidence>
<dbReference type="EMBL" id="SDHX01000001">
    <property type="protein sequence ID" value="RXK54624.1"/>
    <property type="molecule type" value="Genomic_DNA"/>
</dbReference>
<dbReference type="Gene3D" id="3.30.460.10">
    <property type="entry name" value="Beta Polymerase, domain 2"/>
    <property type="match status" value="1"/>
</dbReference>
<comment type="cofactor">
    <cofactor evidence="1">
        <name>Mg(2+)</name>
        <dbReference type="ChEBI" id="CHEBI:18420"/>
    </cofactor>
</comment>
<dbReference type="GO" id="GO:0042245">
    <property type="term" value="P:RNA repair"/>
    <property type="evidence" value="ECO:0007669"/>
    <property type="project" value="UniProtKB-KW"/>
</dbReference>
<comment type="similarity">
    <text evidence="11">Belongs to the tRNA nucleotidyltransferase/poly(A) polymerase family.</text>
</comment>
<dbReference type="GO" id="GO:0003723">
    <property type="term" value="F:RNA binding"/>
    <property type="evidence" value="ECO:0007669"/>
    <property type="project" value="UniProtKB-KW"/>
</dbReference>
<proteinExistence type="inferred from homology"/>
<dbReference type="SUPFAM" id="SSF81891">
    <property type="entry name" value="Poly A polymerase C-terminal region-like"/>
    <property type="match status" value="1"/>
</dbReference>
<gene>
    <name evidence="14" type="ORF">ESB00_01635</name>
</gene>
<keyword evidence="5" id="KW-0479">Metal-binding</keyword>
<dbReference type="InterPro" id="IPR043519">
    <property type="entry name" value="NT_sf"/>
</dbReference>
<feature type="domain" description="Poly A polymerase head" evidence="12">
    <location>
        <begin position="22"/>
        <end position="148"/>
    </location>
</feature>
<dbReference type="GO" id="GO:0008033">
    <property type="term" value="P:tRNA processing"/>
    <property type="evidence" value="ECO:0007669"/>
    <property type="project" value="UniProtKB-KW"/>
</dbReference>
<dbReference type="GO" id="GO:0005524">
    <property type="term" value="F:ATP binding"/>
    <property type="evidence" value="ECO:0007669"/>
    <property type="project" value="UniProtKB-KW"/>
</dbReference>
<name>A0A4Q1C6W5_9BACT</name>
<evidence type="ECO:0000256" key="9">
    <source>
        <dbReference type="ARBA" id="ARBA00022842"/>
    </source>
</evidence>
<dbReference type="Gene3D" id="1.10.3090.10">
    <property type="entry name" value="cca-adding enzyme, domain 2"/>
    <property type="match status" value="1"/>
</dbReference>
<organism evidence="14 15">
    <name type="scientific">Oleiharenicola lentus</name>
    <dbReference type="NCBI Taxonomy" id="2508720"/>
    <lineage>
        <taxon>Bacteria</taxon>
        <taxon>Pseudomonadati</taxon>
        <taxon>Verrucomicrobiota</taxon>
        <taxon>Opitutia</taxon>
        <taxon>Opitutales</taxon>
        <taxon>Opitutaceae</taxon>
        <taxon>Oleiharenicola</taxon>
    </lineage>
</organism>